<proteinExistence type="predicted"/>
<reference evidence="1 2" key="3">
    <citation type="submission" date="2019-11" db="EMBL/GenBank/DDBJ databases">
        <title>A de novo genome assembly of a pear dwarfing rootstock.</title>
        <authorList>
            <person name="Wang F."/>
            <person name="Wang J."/>
            <person name="Li S."/>
            <person name="Zhang Y."/>
            <person name="Fang M."/>
            <person name="Ma L."/>
            <person name="Zhao Y."/>
            <person name="Jiang S."/>
        </authorList>
    </citation>
    <scope>NUCLEOTIDE SEQUENCE [LARGE SCALE GENOMIC DNA]</scope>
    <source>
        <strain evidence="1">S2</strain>
        <tissue evidence="1">Leaf</tissue>
    </source>
</reference>
<protein>
    <submittedName>
        <fullName evidence="1">Uncharacterized protein</fullName>
    </submittedName>
</protein>
<reference evidence="1 2" key="1">
    <citation type="submission" date="2019-09" db="EMBL/GenBank/DDBJ databases">
        <authorList>
            <person name="Ou C."/>
        </authorList>
    </citation>
    <scope>NUCLEOTIDE SEQUENCE [LARGE SCALE GENOMIC DNA]</scope>
    <source>
        <strain evidence="1">S2</strain>
        <tissue evidence="1">Leaf</tissue>
    </source>
</reference>
<evidence type="ECO:0000313" key="1">
    <source>
        <dbReference type="EMBL" id="KAB2615377.1"/>
    </source>
</evidence>
<dbReference type="AlphaFoldDB" id="A0A5N5GJS2"/>
<gene>
    <name evidence="1" type="ORF">D8674_021965</name>
</gene>
<reference evidence="2" key="2">
    <citation type="submission" date="2019-10" db="EMBL/GenBank/DDBJ databases">
        <title>A de novo genome assembly of a pear dwarfing rootstock.</title>
        <authorList>
            <person name="Wang F."/>
            <person name="Wang J."/>
            <person name="Li S."/>
            <person name="Zhang Y."/>
            <person name="Fang M."/>
            <person name="Ma L."/>
            <person name="Zhao Y."/>
            <person name="Jiang S."/>
        </authorList>
    </citation>
    <scope>NUCLEOTIDE SEQUENCE [LARGE SCALE GENOMIC DNA]</scope>
</reference>
<comment type="caution">
    <text evidence="1">The sequence shown here is derived from an EMBL/GenBank/DDBJ whole genome shotgun (WGS) entry which is preliminary data.</text>
</comment>
<accession>A0A5N5GJS2</accession>
<keyword evidence="2" id="KW-1185">Reference proteome</keyword>
<organism evidence="1 2">
    <name type="scientific">Pyrus ussuriensis x Pyrus communis</name>
    <dbReference type="NCBI Taxonomy" id="2448454"/>
    <lineage>
        <taxon>Eukaryota</taxon>
        <taxon>Viridiplantae</taxon>
        <taxon>Streptophyta</taxon>
        <taxon>Embryophyta</taxon>
        <taxon>Tracheophyta</taxon>
        <taxon>Spermatophyta</taxon>
        <taxon>Magnoliopsida</taxon>
        <taxon>eudicotyledons</taxon>
        <taxon>Gunneridae</taxon>
        <taxon>Pentapetalae</taxon>
        <taxon>rosids</taxon>
        <taxon>fabids</taxon>
        <taxon>Rosales</taxon>
        <taxon>Rosaceae</taxon>
        <taxon>Amygdaloideae</taxon>
        <taxon>Maleae</taxon>
        <taxon>Pyrus</taxon>
    </lineage>
</organism>
<dbReference type="Proteomes" id="UP000327157">
    <property type="component" value="Chromosome 3"/>
</dbReference>
<name>A0A5N5GJS2_9ROSA</name>
<evidence type="ECO:0000313" key="2">
    <source>
        <dbReference type="Proteomes" id="UP000327157"/>
    </source>
</evidence>
<dbReference type="EMBL" id="SMOL01000402">
    <property type="protein sequence ID" value="KAB2615377.1"/>
    <property type="molecule type" value="Genomic_DNA"/>
</dbReference>
<sequence>MQVDGDELFEVDAMRGIIANDKGKKSGSKRSLRDDASKLMSMSMECALLEDNASNLSWGDLLQEVLPNSDGGDNNGVQGGGGAVSSVELPSVKTNVDANDKTSLLLLRNLTKKVLNVFHNSRNTLRNLYRINNCLNLDLEITFNGKLVESYSSSL</sequence>